<evidence type="ECO:0000259" key="1">
    <source>
        <dbReference type="PROSITE" id="PS51186"/>
    </source>
</evidence>
<reference evidence="2" key="1">
    <citation type="submission" date="2023-10" db="EMBL/GenBank/DDBJ databases">
        <title>Screening of Alkalihalophilus pseudofirmusBZ-TG-HK211 and Its Alleviation of Salt Stress on Rapeseed Growth.</title>
        <authorList>
            <person name="Zhao B."/>
            <person name="Guo T."/>
        </authorList>
    </citation>
    <scope>NUCLEOTIDE SEQUENCE</scope>
    <source>
        <strain evidence="2">BZ-TG-HK211</strain>
    </source>
</reference>
<dbReference type="GO" id="GO:0016747">
    <property type="term" value="F:acyltransferase activity, transferring groups other than amino-acyl groups"/>
    <property type="evidence" value="ECO:0007669"/>
    <property type="project" value="InterPro"/>
</dbReference>
<accession>A0AAJ2KWT3</accession>
<dbReference type="Pfam" id="PF13302">
    <property type="entry name" value="Acetyltransf_3"/>
    <property type="match status" value="1"/>
</dbReference>
<proteinExistence type="predicted"/>
<feature type="domain" description="N-acetyltransferase" evidence="1">
    <location>
        <begin position="8"/>
        <end position="173"/>
    </location>
</feature>
<protein>
    <submittedName>
        <fullName evidence="2">GNAT family protein</fullName>
        <ecNumber evidence="2">2.-.-.-</ecNumber>
    </submittedName>
</protein>
<dbReference type="InterPro" id="IPR051531">
    <property type="entry name" value="N-acetyltransferase"/>
</dbReference>
<dbReference type="SUPFAM" id="SSF55729">
    <property type="entry name" value="Acyl-CoA N-acyltransferases (Nat)"/>
    <property type="match status" value="1"/>
</dbReference>
<dbReference type="RefSeq" id="WP_323465999.1">
    <property type="nucleotide sequence ID" value="NZ_CP117835.1"/>
</dbReference>
<dbReference type="PANTHER" id="PTHR43792">
    <property type="entry name" value="GNAT FAMILY, PUTATIVE (AFU_ORTHOLOGUE AFUA_3G00765)-RELATED-RELATED"/>
    <property type="match status" value="1"/>
</dbReference>
<dbReference type="InterPro" id="IPR000182">
    <property type="entry name" value="GNAT_dom"/>
</dbReference>
<name>A0AAJ2KWT3_ALKPS</name>
<keyword evidence="2" id="KW-0808">Transferase</keyword>
<sequence>MMIETSRLRLLPVALEHADRIEELASDYELAKTTSNVPHPYPKGGAKDFIKMVGEKEKKGEIILLSVIEKSSTQLIGLINININLTHNRGELGYWIGVPYWGKGYGTEAAKALLTYGFEETGLNRIYAAAYTVNPASWKVMEKIGLEREGVLKQHLARAGTYYDVVYYGMTRDEYFERS</sequence>
<dbReference type="PROSITE" id="PS51186">
    <property type="entry name" value="GNAT"/>
    <property type="match status" value="1"/>
</dbReference>
<dbReference type="AlphaFoldDB" id="A0AAJ2KWT3"/>
<dbReference type="EMBL" id="JAWJAY010000001">
    <property type="protein sequence ID" value="MDV2884500.1"/>
    <property type="molecule type" value="Genomic_DNA"/>
</dbReference>
<evidence type="ECO:0000313" key="2">
    <source>
        <dbReference type="EMBL" id="MDV2884500.1"/>
    </source>
</evidence>
<gene>
    <name evidence="2" type="ORF">RYX45_04865</name>
</gene>
<dbReference type="Gene3D" id="3.40.630.30">
    <property type="match status" value="1"/>
</dbReference>
<organism evidence="2 3">
    <name type="scientific">Alkalihalophilus pseudofirmus</name>
    <name type="common">Bacillus pseudofirmus</name>
    <dbReference type="NCBI Taxonomy" id="79885"/>
    <lineage>
        <taxon>Bacteria</taxon>
        <taxon>Bacillati</taxon>
        <taxon>Bacillota</taxon>
        <taxon>Bacilli</taxon>
        <taxon>Bacillales</taxon>
        <taxon>Bacillaceae</taxon>
        <taxon>Alkalihalophilus</taxon>
    </lineage>
</organism>
<dbReference type="EC" id="2.-.-.-" evidence="2"/>
<dbReference type="InterPro" id="IPR016181">
    <property type="entry name" value="Acyl_CoA_acyltransferase"/>
</dbReference>
<comment type="caution">
    <text evidence="2">The sequence shown here is derived from an EMBL/GenBank/DDBJ whole genome shotgun (WGS) entry which is preliminary data.</text>
</comment>
<dbReference type="Proteomes" id="UP001285636">
    <property type="component" value="Unassembled WGS sequence"/>
</dbReference>
<evidence type="ECO:0000313" key="3">
    <source>
        <dbReference type="Proteomes" id="UP001285636"/>
    </source>
</evidence>